<evidence type="ECO:0000256" key="3">
    <source>
        <dbReference type="ARBA" id="ARBA00022448"/>
    </source>
</evidence>
<keyword evidence="10" id="KW-1185">Reference proteome</keyword>
<evidence type="ECO:0000256" key="5">
    <source>
        <dbReference type="ARBA" id="ARBA00022989"/>
    </source>
</evidence>
<evidence type="ECO:0000256" key="7">
    <source>
        <dbReference type="ARBA" id="ARBA00023294"/>
    </source>
</evidence>
<feature type="transmembrane region" description="Helical" evidence="8">
    <location>
        <begin position="180"/>
        <end position="202"/>
    </location>
</feature>
<dbReference type="AlphaFoldDB" id="A0A5P1E3X8"/>
<comment type="subcellular location">
    <subcellularLocation>
        <location evidence="1">Membrane</location>
        <topology evidence="1">Multi-pass membrane protein</topology>
    </subcellularLocation>
</comment>
<sequence>MGRHIQGGSSHGAPLLRPLTSLRPSGGADLGTPQKPSGPINRLVAFFALPFFTFHFTLTINPFTMNFLFLAADSLSKILIVVILFLYARFSRRTNGTADSNMDRYCWAITGYSLLTMTNLLEARRPRGGAWRHEVFREGGGVAVVAEAAEEGKDVEEEEEELRPSRPTFWMLMKIVGIKLALNPNTYASVLGVSWALIANRWHFQMPVIMDNSILIMAKSGTGMAMFSMGLFMAQQKKIIACGPGLTAIALALRFVAAPAAMAVGSIAVGLRGDVLRVAIIQAAVPQSVTSFIFAKEYGLHADVLSTAVIFGTLASLPILVVYYILLECMH</sequence>
<gene>
    <name evidence="9" type="ORF">A4U43_C10F5130</name>
</gene>
<protein>
    <recommendedName>
        <fullName evidence="11">Auxin efflux carrier component</fullName>
    </recommendedName>
</protein>
<dbReference type="Pfam" id="PF03547">
    <property type="entry name" value="Mem_trans"/>
    <property type="match status" value="1"/>
</dbReference>
<evidence type="ECO:0000256" key="4">
    <source>
        <dbReference type="ARBA" id="ARBA00022692"/>
    </source>
</evidence>
<name>A0A5P1E3X8_ASPOF</name>
<reference evidence="10" key="1">
    <citation type="journal article" date="2017" name="Nat. Commun.">
        <title>The asparagus genome sheds light on the origin and evolution of a young Y chromosome.</title>
        <authorList>
            <person name="Harkess A."/>
            <person name="Zhou J."/>
            <person name="Xu C."/>
            <person name="Bowers J.E."/>
            <person name="Van der Hulst R."/>
            <person name="Ayyampalayam S."/>
            <person name="Mercati F."/>
            <person name="Riccardi P."/>
            <person name="McKain M.R."/>
            <person name="Kakrana A."/>
            <person name="Tang H."/>
            <person name="Ray J."/>
            <person name="Groenendijk J."/>
            <person name="Arikit S."/>
            <person name="Mathioni S.M."/>
            <person name="Nakano M."/>
            <person name="Shan H."/>
            <person name="Telgmann-Rauber A."/>
            <person name="Kanno A."/>
            <person name="Yue Z."/>
            <person name="Chen H."/>
            <person name="Li W."/>
            <person name="Chen Y."/>
            <person name="Xu X."/>
            <person name="Zhang Y."/>
            <person name="Luo S."/>
            <person name="Chen H."/>
            <person name="Gao J."/>
            <person name="Mao Z."/>
            <person name="Pires J.C."/>
            <person name="Luo M."/>
            <person name="Kudrna D."/>
            <person name="Wing R.A."/>
            <person name="Meyers B.C."/>
            <person name="Yi K."/>
            <person name="Kong H."/>
            <person name="Lavrijsen P."/>
            <person name="Sunseri F."/>
            <person name="Falavigna A."/>
            <person name="Ye Y."/>
            <person name="Leebens-Mack J.H."/>
            <person name="Chen G."/>
        </authorList>
    </citation>
    <scope>NUCLEOTIDE SEQUENCE [LARGE SCALE GENOMIC DNA]</scope>
    <source>
        <strain evidence="10">cv. DH0086</strain>
    </source>
</reference>
<keyword evidence="5 8" id="KW-1133">Transmembrane helix</keyword>
<dbReference type="InterPro" id="IPR004776">
    <property type="entry name" value="Mem_transp_PIN-like"/>
</dbReference>
<feature type="transmembrane region" description="Helical" evidence="8">
    <location>
        <begin position="246"/>
        <end position="269"/>
    </location>
</feature>
<evidence type="ECO:0000256" key="6">
    <source>
        <dbReference type="ARBA" id="ARBA00023136"/>
    </source>
</evidence>
<feature type="transmembrane region" description="Helical" evidence="8">
    <location>
        <begin position="214"/>
        <end position="234"/>
    </location>
</feature>
<keyword evidence="6 8" id="KW-0472">Membrane</keyword>
<feature type="transmembrane region" description="Helical" evidence="8">
    <location>
        <begin position="43"/>
        <end position="61"/>
    </location>
</feature>
<evidence type="ECO:0000256" key="8">
    <source>
        <dbReference type="SAM" id="Phobius"/>
    </source>
</evidence>
<evidence type="ECO:0000313" key="10">
    <source>
        <dbReference type="Proteomes" id="UP000243459"/>
    </source>
</evidence>
<feature type="transmembrane region" description="Helical" evidence="8">
    <location>
        <begin position="67"/>
        <end position="88"/>
    </location>
</feature>
<keyword evidence="7" id="KW-0927">Auxin signaling pathway</keyword>
<dbReference type="PANTHER" id="PTHR31752:SF2">
    <property type="entry name" value="AUXIN EFFLUX CARRIER COMPONENT 5"/>
    <property type="match status" value="1"/>
</dbReference>
<keyword evidence="4 8" id="KW-0812">Transmembrane</keyword>
<proteinExistence type="inferred from homology"/>
<evidence type="ECO:0000256" key="2">
    <source>
        <dbReference type="ARBA" id="ARBA00009177"/>
    </source>
</evidence>
<dbReference type="GO" id="GO:0010329">
    <property type="term" value="F:auxin efflux transmembrane transporter activity"/>
    <property type="evidence" value="ECO:0007669"/>
    <property type="project" value="TreeGrafter"/>
</dbReference>
<dbReference type="PANTHER" id="PTHR31752">
    <property type="entry name" value="AUXIN EFFLUX CARRIER COMPONENT 1B-RELATED"/>
    <property type="match status" value="1"/>
</dbReference>
<comment type="similarity">
    <text evidence="2">Belongs to the auxin efflux carrier (TC 2.A.69.1) family.</text>
</comment>
<dbReference type="Gramene" id="ONK56197">
    <property type="protein sequence ID" value="ONK56197"/>
    <property type="gene ID" value="A4U43_C10F5130"/>
</dbReference>
<organism evidence="9 10">
    <name type="scientific">Asparagus officinalis</name>
    <name type="common">Garden asparagus</name>
    <dbReference type="NCBI Taxonomy" id="4686"/>
    <lineage>
        <taxon>Eukaryota</taxon>
        <taxon>Viridiplantae</taxon>
        <taxon>Streptophyta</taxon>
        <taxon>Embryophyta</taxon>
        <taxon>Tracheophyta</taxon>
        <taxon>Spermatophyta</taxon>
        <taxon>Magnoliopsida</taxon>
        <taxon>Liliopsida</taxon>
        <taxon>Asparagales</taxon>
        <taxon>Asparagaceae</taxon>
        <taxon>Asparagoideae</taxon>
        <taxon>Asparagus</taxon>
    </lineage>
</organism>
<dbReference type="GO" id="GO:0005886">
    <property type="term" value="C:plasma membrane"/>
    <property type="evidence" value="ECO:0007669"/>
    <property type="project" value="TreeGrafter"/>
</dbReference>
<evidence type="ECO:0008006" key="11">
    <source>
        <dbReference type="Google" id="ProtNLM"/>
    </source>
</evidence>
<dbReference type="InterPro" id="IPR051107">
    <property type="entry name" value="Auxin_Efflux_Carrier"/>
</dbReference>
<feature type="transmembrane region" description="Helical" evidence="8">
    <location>
        <begin position="307"/>
        <end position="326"/>
    </location>
</feature>
<evidence type="ECO:0000313" key="9">
    <source>
        <dbReference type="EMBL" id="ONK56197.1"/>
    </source>
</evidence>
<accession>A0A5P1E3X8</accession>
<dbReference type="GO" id="GO:0009926">
    <property type="term" value="P:auxin polar transport"/>
    <property type="evidence" value="ECO:0007669"/>
    <property type="project" value="TreeGrafter"/>
</dbReference>
<dbReference type="Proteomes" id="UP000243459">
    <property type="component" value="Chromosome 10"/>
</dbReference>
<dbReference type="OMA" id="SWALIAN"/>
<dbReference type="EMBL" id="CM007390">
    <property type="protein sequence ID" value="ONK56197.1"/>
    <property type="molecule type" value="Genomic_DNA"/>
</dbReference>
<dbReference type="GO" id="GO:0005783">
    <property type="term" value="C:endoplasmic reticulum"/>
    <property type="evidence" value="ECO:0007669"/>
    <property type="project" value="TreeGrafter"/>
</dbReference>
<dbReference type="GO" id="GO:0009734">
    <property type="term" value="P:auxin-activated signaling pathway"/>
    <property type="evidence" value="ECO:0007669"/>
    <property type="project" value="UniProtKB-KW"/>
</dbReference>
<evidence type="ECO:0000256" key="1">
    <source>
        <dbReference type="ARBA" id="ARBA00004141"/>
    </source>
</evidence>
<keyword evidence="3" id="KW-0813">Transport</keyword>